<dbReference type="Proteomes" id="UP001144323">
    <property type="component" value="Unassembled WGS sequence"/>
</dbReference>
<organism evidence="2 3">
    <name type="scientific">Methylocystis echinoides</name>
    <dbReference type="NCBI Taxonomy" id="29468"/>
    <lineage>
        <taxon>Bacteria</taxon>
        <taxon>Pseudomonadati</taxon>
        <taxon>Pseudomonadota</taxon>
        <taxon>Alphaproteobacteria</taxon>
        <taxon>Hyphomicrobiales</taxon>
        <taxon>Methylocystaceae</taxon>
        <taxon>Methylocystis</taxon>
    </lineage>
</organism>
<keyword evidence="3" id="KW-1185">Reference proteome</keyword>
<comment type="caution">
    <text evidence="2">The sequence shown here is derived from an EMBL/GenBank/DDBJ whole genome shotgun (WGS) entry which is preliminary data.</text>
</comment>
<keyword evidence="2" id="KW-0808">Transferase</keyword>
<reference evidence="2" key="1">
    <citation type="journal article" date="2023" name="Int. J. Syst. Evol. Microbiol.">
        <title>Methylocystis iwaonis sp. nov., a type II methane-oxidizing bacterium from surface soil of a rice paddy field in Japan, and emended description of the genus Methylocystis (ex Whittenbury et al. 1970) Bowman et al. 1993.</title>
        <authorList>
            <person name="Kaise H."/>
            <person name="Sawadogo J.B."/>
            <person name="Alam M.S."/>
            <person name="Ueno C."/>
            <person name="Dianou D."/>
            <person name="Shinjo R."/>
            <person name="Asakawa S."/>
        </authorList>
    </citation>
    <scope>NUCLEOTIDE SEQUENCE</scope>
    <source>
        <strain evidence="2">LMG27198</strain>
    </source>
</reference>
<sequence>MTPDPAERGYIHANAVALGEKGLLLRGPSGAGKSALTLALLARFESRGDFARLVADDRVRLEAVGGRLIAEPHPAIAGVIEIRGAGLLRLPYERRCTLQGVIEVAAPGTSPPRLPEESEKTVTLKGIALPRLQVRGCDDVSVARIGFFIQSIMTI</sequence>
<keyword evidence="2" id="KW-0418">Kinase</keyword>
<dbReference type="InterPro" id="IPR027417">
    <property type="entry name" value="P-loop_NTPase"/>
</dbReference>
<dbReference type="AlphaFoldDB" id="A0A9W6GWV0"/>
<proteinExistence type="predicted"/>
<evidence type="ECO:0000313" key="3">
    <source>
        <dbReference type="Proteomes" id="UP001144323"/>
    </source>
</evidence>
<dbReference type="EMBL" id="BSEC01000001">
    <property type="protein sequence ID" value="GLI94602.1"/>
    <property type="molecule type" value="Genomic_DNA"/>
</dbReference>
<dbReference type="RefSeq" id="WP_281804707.1">
    <property type="nucleotide sequence ID" value="NZ_BSEC01000001.1"/>
</dbReference>
<protein>
    <submittedName>
        <fullName evidence="2">HPr kinase</fullName>
    </submittedName>
</protein>
<name>A0A9W6GWV0_9HYPH</name>
<dbReference type="Pfam" id="PF07475">
    <property type="entry name" value="Hpr_kinase_C"/>
    <property type="match status" value="1"/>
</dbReference>
<accession>A0A9W6GWV0</accession>
<dbReference type="InterPro" id="IPR011104">
    <property type="entry name" value="Hpr_kin/Pase_C"/>
</dbReference>
<evidence type="ECO:0000313" key="2">
    <source>
        <dbReference type="EMBL" id="GLI94602.1"/>
    </source>
</evidence>
<gene>
    <name evidence="2" type="ORF">LMG27198_35940</name>
</gene>
<feature type="domain" description="HPr kinase/phosphorylase C-terminal" evidence="1">
    <location>
        <begin position="6"/>
        <end position="89"/>
    </location>
</feature>
<dbReference type="SUPFAM" id="SSF53795">
    <property type="entry name" value="PEP carboxykinase-like"/>
    <property type="match status" value="1"/>
</dbReference>
<dbReference type="GO" id="GO:0000155">
    <property type="term" value="F:phosphorelay sensor kinase activity"/>
    <property type="evidence" value="ECO:0007669"/>
    <property type="project" value="InterPro"/>
</dbReference>
<dbReference type="GO" id="GO:0006109">
    <property type="term" value="P:regulation of carbohydrate metabolic process"/>
    <property type="evidence" value="ECO:0007669"/>
    <property type="project" value="InterPro"/>
</dbReference>
<evidence type="ECO:0000259" key="1">
    <source>
        <dbReference type="Pfam" id="PF07475"/>
    </source>
</evidence>
<dbReference type="CDD" id="cd01918">
    <property type="entry name" value="HprK_C"/>
    <property type="match status" value="1"/>
</dbReference>
<dbReference type="GO" id="GO:0005524">
    <property type="term" value="F:ATP binding"/>
    <property type="evidence" value="ECO:0007669"/>
    <property type="project" value="InterPro"/>
</dbReference>
<dbReference type="Gene3D" id="3.40.50.300">
    <property type="entry name" value="P-loop containing nucleotide triphosphate hydrolases"/>
    <property type="match status" value="1"/>
</dbReference>